<organism evidence="3 4">
    <name type="scientific">Terrihalobacillus insolitus</name>
    <dbReference type="NCBI Taxonomy" id="2950438"/>
    <lineage>
        <taxon>Bacteria</taxon>
        <taxon>Bacillati</taxon>
        <taxon>Bacillota</taxon>
        <taxon>Bacilli</taxon>
        <taxon>Bacillales</taxon>
        <taxon>Bacillaceae</taxon>
        <taxon>Terrihalobacillus</taxon>
    </lineage>
</organism>
<dbReference type="Pfam" id="PF17853">
    <property type="entry name" value="GGDEF_2"/>
    <property type="match status" value="1"/>
</dbReference>
<sequence>MKNTNKVDKLLEINHLLTKSLDIEVILQTLVEEARNLLEVSDTVILYLFDPVDKVLRVAEGVGINKEIMKHIAFLPGESLTGKTYNSRESQLYAQEDILKENMANMSRDNYHYYFEGVFQRHIKSAFAVPLLYQDECLGVLIVDNFENDGYFTDEDIRVIEVIADQSAIAIVHSNLFRDLKERNEQLRNSVDIHKKFTKAILEGGGVDTILSLLSRILNTYAIFQDEVEQESTSAFPIIRGRETMGYIKLEKKMSDLSPLEVVAVEHAATALALELVKINTIYEKELHFREEVFQQMIEGIPRGDIRRIERYVGWSVKSDLVCIVLEGKQKQLWSEKSLLDKERFIRSLEGISQIVAGSSFVLTKMFQAILIIPVTKGNIVELMVERIKRQWRDQKDIIFGVGRKGGLNQLGNSYREALDAVKYGKITGESFVDYSNLGVERLLQKVDSTTLSFFVDDKIGPLLTMESLYLETLGAFIRLNKNHKETASMLHIHPNTLYQRIKKIEKALDASIDIESDWLNIVIAYNLYVSDNI</sequence>
<dbReference type="Pfam" id="PF13556">
    <property type="entry name" value="HTH_30"/>
    <property type="match status" value="1"/>
</dbReference>
<name>A0A9X3WP93_9BACI</name>
<dbReference type="SUPFAM" id="SSF55781">
    <property type="entry name" value="GAF domain-like"/>
    <property type="match status" value="1"/>
</dbReference>
<gene>
    <name evidence="3" type="ORF">NC797_02655</name>
</gene>
<evidence type="ECO:0000259" key="2">
    <source>
        <dbReference type="SMART" id="SM00065"/>
    </source>
</evidence>
<reference evidence="3" key="1">
    <citation type="submission" date="2022-06" db="EMBL/GenBank/DDBJ databases">
        <title>Aquibacillus sp. a new bacterium isolated from soil saline samples.</title>
        <authorList>
            <person name="Galisteo C."/>
            <person name="De La Haba R."/>
            <person name="Sanchez-Porro C."/>
            <person name="Ventosa A."/>
        </authorList>
    </citation>
    <scope>NUCLEOTIDE SEQUENCE</scope>
    <source>
        <strain evidence="3">3ASR75-11</strain>
    </source>
</reference>
<dbReference type="InterPro" id="IPR029016">
    <property type="entry name" value="GAF-like_dom_sf"/>
</dbReference>
<protein>
    <submittedName>
        <fullName evidence="3">Helix-turn-helix domain-containing protein</fullName>
    </submittedName>
</protein>
<evidence type="ECO:0000256" key="1">
    <source>
        <dbReference type="ARBA" id="ARBA00006754"/>
    </source>
</evidence>
<feature type="domain" description="GAF" evidence="2">
    <location>
        <begin position="22"/>
        <end position="181"/>
    </location>
</feature>
<comment type="similarity">
    <text evidence="1">Belongs to the CdaR family.</text>
</comment>
<dbReference type="InterPro" id="IPR042070">
    <property type="entry name" value="PucR_C-HTH_sf"/>
</dbReference>
<dbReference type="EMBL" id="JAMQKB010000001">
    <property type="protein sequence ID" value="MDC3423407.1"/>
    <property type="molecule type" value="Genomic_DNA"/>
</dbReference>
<dbReference type="RefSeq" id="WP_272435097.1">
    <property type="nucleotide sequence ID" value="NZ_JAMQKB010000001.1"/>
</dbReference>
<dbReference type="Pfam" id="PF01590">
    <property type="entry name" value="GAF"/>
    <property type="match status" value="1"/>
</dbReference>
<dbReference type="PANTHER" id="PTHR33744:SF7">
    <property type="entry name" value="PUCR FAMILY TRANSCRIPTIONAL REGULATOR"/>
    <property type="match status" value="1"/>
</dbReference>
<accession>A0A9X3WP93</accession>
<dbReference type="InterPro" id="IPR025736">
    <property type="entry name" value="PucR_C-HTH_dom"/>
</dbReference>
<evidence type="ECO:0000313" key="4">
    <source>
        <dbReference type="Proteomes" id="UP001145050"/>
    </source>
</evidence>
<dbReference type="Proteomes" id="UP001145050">
    <property type="component" value="Unassembled WGS sequence"/>
</dbReference>
<keyword evidence="4" id="KW-1185">Reference proteome</keyword>
<dbReference type="AlphaFoldDB" id="A0A9X3WP93"/>
<comment type="caution">
    <text evidence="3">The sequence shown here is derived from an EMBL/GenBank/DDBJ whole genome shotgun (WGS) entry which is preliminary data.</text>
</comment>
<dbReference type="InterPro" id="IPR051448">
    <property type="entry name" value="CdaR-like_regulators"/>
</dbReference>
<dbReference type="PANTHER" id="PTHR33744">
    <property type="entry name" value="CARBOHYDRATE DIACID REGULATOR"/>
    <property type="match status" value="1"/>
</dbReference>
<dbReference type="SMART" id="SM00065">
    <property type="entry name" value="GAF"/>
    <property type="match status" value="1"/>
</dbReference>
<dbReference type="Gene3D" id="1.10.10.2840">
    <property type="entry name" value="PucR C-terminal helix-turn-helix domain"/>
    <property type="match status" value="1"/>
</dbReference>
<dbReference type="InterPro" id="IPR003018">
    <property type="entry name" value="GAF"/>
</dbReference>
<proteinExistence type="inferred from homology"/>
<dbReference type="Gene3D" id="3.30.450.40">
    <property type="match status" value="2"/>
</dbReference>
<evidence type="ECO:0000313" key="3">
    <source>
        <dbReference type="EMBL" id="MDC3423407.1"/>
    </source>
</evidence>
<dbReference type="InterPro" id="IPR041522">
    <property type="entry name" value="CdaR_GGDEF"/>
</dbReference>